<dbReference type="PRINTS" id="PR00410">
    <property type="entry name" value="PHEHYDRXLASE"/>
</dbReference>
<accession>A0A1J4N8M4</accession>
<dbReference type="RefSeq" id="WP_052693468.1">
    <property type="nucleotide sequence ID" value="NZ_JZDQ02000006.1"/>
</dbReference>
<dbReference type="GO" id="GO:0046872">
    <property type="term" value="F:metal ion binding"/>
    <property type="evidence" value="ECO:0007669"/>
    <property type="project" value="UniProtKB-KW"/>
</dbReference>
<evidence type="ECO:0000256" key="5">
    <source>
        <dbReference type="ARBA" id="ARBA00022714"/>
    </source>
</evidence>
<evidence type="ECO:0000256" key="13">
    <source>
        <dbReference type="SAM" id="Phobius"/>
    </source>
</evidence>
<evidence type="ECO:0000313" key="16">
    <source>
        <dbReference type="Proteomes" id="UP000033772"/>
    </source>
</evidence>
<feature type="transmembrane region" description="Helical" evidence="13">
    <location>
        <begin position="206"/>
        <end position="226"/>
    </location>
</feature>
<keyword evidence="8 13" id="KW-1133">Transmembrane helix</keyword>
<feature type="transmembrane region" description="Helical" evidence="13">
    <location>
        <begin position="173"/>
        <end position="194"/>
    </location>
</feature>
<dbReference type="Pfam" id="PF01794">
    <property type="entry name" value="Ferric_reduct"/>
    <property type="match status" value="1"/>
</dbReference>
<evidence type="ECO:0000256" key="6">
    <source>
        <dbReference type="ARBA" id="ARBA00022723"/>
    </source>
</evidence>
<dbReference type="SUPFAM" id="SSF63380">
    <property type="entry name" value="Riboflavin synthase domain-like"/>
    <property type="match status" value="1"/>
</dbReference>
<feature type="domain" description="FAD-binding FR-type" evidence="14">
    <location>
        <begin position="231"/>
        <end position="331"/>
    </location>
</feature>
<evidence type="ECO:0000256" key="2">
    <source>
        <dbReference type="ARBA" id="ARBA00004141"/>
    </source>
</evidence>
<dbReference type="InterPro" id="IPR017927">
    <property type="entry name" value="FAD-bd_FR_type"/>
</dbReference>
<dbReference type="PANTHER" id="PTHR47354">
    <property type="entry name" value="NADH OXIDOREDUCTASE HCR"/>
    <property type="match status" value="1"/>
</dbReference>
<feature type="transmembrane region" description="Helical" evidence="13">
    <location>
        <begin position="142"/>
        <end position="161"/>
    </location>
</feature>
<evidence type="ECO:0000256" key="12">
    <source>
        <dbReference type="ARBA" id="ARBA00023136"/>
    </source>
</evidence>
<keyword evidence="5" id="KW-0001">2Fe-2S</keyword>
<dbReference type="InterPro" id="IPR013130">
    <property type="entry name" value="Fe3_Rdtase_TM_dom"/>
</dbReference>
<dbReference type="InterPro" id="IPR050415">
    <property type="entry name" value="MRET"/>
</dbReference>
<evidence type="ECO:0000256" key="8">
    <source>
        <dbReference type="ARBA" id="ARBA00022989"/>
    </source>
</evidence>
<dbReference type="GO" id="GO:0050660">
    <property type="term" value="F:flavin adenine dinucleotide binding"/>
    <property type="evidence" value="ECO:0007669"/>
    <property type="project" value="TreeGrafter"/>
</dbReference>
<proteinExistence type="predicted"/>
<feature type="transmembrane region" description="Helical" evidence="13">
    <location>
        <begin position="101"/>
        <end position="122"/>
    </location>
</feature>
<dbReference type="AlphaFoldDB" id="A0A1J4N8M4"/>
<feature type="transmembrane region" description="Helical" evidence="13">
    <location>
        <begin position="54"/>
        <end position="80"/>
    </location>
</feature>
<keyword evidence="10" id="KW-0408">Iron</keyword>
<evidence type="ECO:0000256" key="1">
    <source>
        <dbReference type="ARBA" id="ARBA00001974"/>
    </source>
</evidence>
<evidence type="ECO:0000256" key="11">
    <source>
        <dbReference type="ARBA" id="ARBA00023014"/>
    </source>
</evidence>
<keyword evidence="3" id="KW-0285">Flavoprotein</keyword>
<protein>
    <submittedName>
        <fullName evidence="15">Oxidoreductase</fullName>
    </submittedName>
</protein>
<comment type="cofactor">
    <cofactor evidence="1">
        <name>FAD</name>
        <dbReference type="ChEBI" id="CHEBI:57692"/>
    </cofactor>
</comment>
<reference evidence="15" key="1">
    <citation type="submission" date="2016-10" db="EMBL/GenBank/DDBJ databases">
        <title>Draft Genome Sequence of Nocardioides luteus Strain BAFB, an Alkane-Degrading Bacterium Isolated from JP-7 Polluted Soil.</title>
        <authorList>
            <person name="Brown L."/>
            <person name="Ruiz O.N."/>
            <person name="Gunasekera T."/>
        </authorList>
    </citation>
    <scope>NUCLEOTIDE SEQUENCE [LARGE SCALE GENOMIC DNA]</scope>
    <source>
        <strain evidence="15">BAFB</strain>
    </source>
</reference>
<keyword evidence="7" id="KW-0274">FAD</keyword>
<feature type="transmembrane region" description="Helical" evidence="13">
    <location>
        <begin position="21"/>
        <end position="42"/>
    </location>
</feature>
<dbReference type="Gene3D" id="3.40.50.80">
    <property type="entry name" value="Nucleotide-binding domain of ferredoxin-NADP reductase (FNR) module"/>
    <property type="match status" value="1"/>
</dbReference>
<keyword evidence="9" id="KW-0560">Oxidoreductase</keyword>
<evidence type="ECO:0000313" key="15">
    <source>
        <dbReference type="EMBL" id="OIJ27867.1"/>
    </source>
</evidence>
<dbReference type="EMBL" id="JZDQ02000006">
    <property type="protein sequence ID" value="OIJ27867.1"/>
    <property type="molecule type" value="Genomic_DNA"/>
</dbReference>
<gene>
    <name evidence="15" type="ORF">UG56_005840</name>
</gene>
<keyword evidence="4 13" id="KW-0812">Transmembrane</keyword>
<name>A0A1J4N8M4_9ACTN</name>
<evidence type="ECO:0000256" key="9">
    <source>
        <dbReference type="ARBA" id="ARBA00023002"/>
    </source>
</evidence>
<dbReference type="Proteomes" id="UP000033772">
    <property type="component" value="Unassembled WGS sequence"/>
</dbReference>
<comment type="subcellular location">
    <subcellularLocation>
        <location evidence="2">Membrane</location>
        <topology evidence="2">Multi-pass membrane protein</topology>
    </subcellularLocation>
</comment>
<dbReference type="OrthoDB" id="9801223at2"/>
<evidence type="ECO:0000256" key="10">
    <source>
        <dbReference type="ARBA" id="ARBA00023004"/>
    </source>
</evidence>
<dbReference type="InterPro" id="IPR039261">
    <property type="entry name" value="FNR_nucleotide-bd"/>
</dbReference>
<dbReference type="InterPro" id="IPR017938">
    <property type="entry name" value="Riboflavin_synthase-like_b-brl"/>
</dbReference>
<dbReference type="GO" id="GO:0016020">
    <property type="term" value="C:membrane"/>
    <property type="evidence" value="ECO:0007669"/>
    <property type="project" value="UniProtKB-SubCell"/>
</dbReference>
<keyword evidence="6" id="KW-0479">Metal-binding</keyword>
<dbReference type="STRING" id="1844.UG56_005840"/>
<keyword evidence="11" id="KW-0411">Iron-sulfur</keyword>
<dbReference type="PANTHER" id="PTHR47354:SF8">
    <property type="entry name" value="1,2-PHENYLACETYL-COA EPOXIDASE, SUBUNIT E"/>
    <property type="match status" value="1"/>
</dbReference>
<dbReference type="Gene3D" id="2.40.30.10">
    <property type="entry name" value="Translation factors"/>
    <property type="match status" value="1"/>
</dbReference>
<dbReference type="SUPFAM" id="SSF52343">
    <property type="entry name" value="Ferredoxin reductase-like, C-terminal NADP-linked domain"/>
    <property type="match status" value="1"/>
</dbReference>
<evidence type="ECO:0000256" key="4">
    <source>
        <dbReference type="ARBA" id="ARBA00022692"/>
    </source>
</evidence>
<evidence type="ECO:0000256" key="7">
    <source>
        <dbReference type="ARBA" id="ARBA00022827"/>
    </source>
</evidence>
<organism evidence="15 16">
    <name type="scientific">Nocardioides luteus</name>
    <dbReference type="NCBI Taxonomy" id="1844"/>
    <lineage>
        <taxon>Bacteria</taxon>
        <taxon>Bacillati</taxon>
        <taxon>Actinomycetota</taxon>
        <taxon>Actinomycetes</taxon>
        <taxon>Propionibacteriales</taxon>
        <taxon>Nocardioidaceae</taxon>
        <taxon>Nocardioides</taxon>
    </lineage>
</organism>
<comment type="caution">
    <text evidence="15">The sequence shown here is derived from an EMBL/GenBank/DDBJ whole genome shotgun (WGS) entry which is preliminary data.</text>
</comment>
<dbReference type="GO" id="GO:0016491">
    <property type="term" value="F:oxidoreductase activity"/>
    <property type="evidence" value="ECO:0007669"/>
    <property type="project" value="UniProtKB-KW"/>
</dbReference>
<evidence type="ECO:0000259" key="14">
    <source>
        <dbReference type="PROSITE" id="PS51384"/>
    </source>
</evidence>
<keyword evidence="16" id="KW-1185">Reference proteome</keyword>
<evidence type="ECO:0000256" key="3">
    <source>
        <dbReference type="ARBA" id="ARBA00022630"/>
    </source>
</evidence>
<keyword evidence="12 13" id="KW-0472">Membrane</keyword>
<dbReference type="GO" id="GO:0051537">
    <property type="term" value="F:2 iron, 2 sulfur cluster binding"/>
    <property type="evidence" value="ECO:0007669"/>
    <property type="project" value="UniProtKB-KW"/>
</dbReference>
<dbReference type="PROSITE" id="PS51384">
    <property type="entry name" value="FAD_FR"/>
    <property type="match status" value="1"/>
</dbReference>
<sequence length="463" mass="50239">MTSIPIAPAVRIAGSRARLDEAVRLLAGATLWSALLLVTYWWEADGGLQDLGSWAGALTSIGRLSALLSSVLLLAQVILMARVPVLESAFGQDRLVRFHRIVGFTSFNLLVAHLVLITWGYAAGSLLRWPAELWSLTWTYPGLLLAVAGTVALVMVVVTSIKAARRRIRYESWHLLHLYGYLGAGLALPHQLWTGQEFLQRPGATLFWWTAWGVTAAAVLVFRVGLPLWRSLRHDLRVVAVVPEAPGVVSVHLSGRDLERLRGHAGRFFTWRFLGAPGWSRAHPYSLSAAPGPHGLRITVRAAGDGSAALTTLATGSRVLVEGPYGRLSARARTLSKVVLIGSGVGMAPLRSLAEGLSYAPGEALVLHRFRDRPLFAAELAELARTRGLGLVDLPGRRRHEGSWVGTGYAGHDDVQVLLGWVPDIADRDVYVCGPSGWTDSLCRAARAAGVRDQNLHVESFGW</sequence>